<protein>
    <submittedName>
        <fullName evidence="1">Uncharacterized protein</fullName>
    </submittedName>
</protein>
<evidence type="ECO:0000313" key="1">
    <source>
        <dbReference type="EMBL" id="KKN54242.1"/>
    </source>
</evidence>
<gene>
    <name evidence="1" type="ORF">LCGC14_0594240</name>
</gene>
<name>A0A0F9RW91_9ZZZZ</name>
<sequence>MANFRLTFPVKGINKSRVPEDQPEMTSPDMNNVRAFDVLDERIRGGQRPGMKKRYSEWVTNVASGTGPIVGMCEVSITEL</sequence>
<accession>A0A0F9RW91</accession>
<dbReference type="EMBL" id="LAZR01000936">
    <property type="protein sequence ID" value="KKN54242.1"/>
    <property type="molecule type" value="Genomic_DNA"/>
</dbReference>
<comment type="caution">
    <text evidence="1">The sequence shown here is derived from an EMBL/GenBank/DDBJ whole genome shotgun (WGS) entry which is preliminary data.</text>
</comment>
<organism evidence="1">
    <name type="scientific">marine sediment metagenome</name>
    <dbReference type="NCBI Taxonomy" id="412755"/>
    <lineage>
        <taxon>unclassified sequences</taxon>
        <taxon>metagenomes</taxon>
        <taxon>ecological metagenomes</taxon>
    </lineage>
</organism>
<reference evidence="1" key="1">
    <citation type="journal article" date="2015" name="Nature">
        <title>Complex archaea that bridge the gap between prokaryotes and eukaryotes.</title>
        <authorList>
            <person name="Spang A."/>
            <person name="Saw J.H."/>
            <person name="Jorgensen S.L."/>
            <person name="Zaremba-Niedzwiedzka K."/>
            <person name="Martijn J."/>
            <person name="Lind A.E."/>
            <person name="van Eijk R."/>
            <person name="Schleper C."/>
            <person name="Guy L."/>
            <person name="Ettema T.J."/>
        </authorList>
    </citation>
    <scope>NUCLEOTIDE SEQUENCE</scope>
</reference>
<dbReference type="AlphaFoldDB" id="A0A0F9RW91"/>
<proteinExistence type="predicted"/>